<gene>
    <name evidence="8" type="ORF">HKT17_12650</name>
</gene>
<proteinExistence type="predicted"/>
<feature type="signal peptide" evidence="6">
    <location>
        <begin position="1"/>
        <end position="24"/>
    </location>
</feature>
<keyword evidence="4" id="KW-0564">Palmitate</keyword>
<dbReference type="InterPro" id="IPR051407">
    <property type="entry name" value="Bact_OM_lipoprot/Surf_antigen"/>
</dbReference>
<dbReference type="PANTHER" id="PTHR35603:SF1">
    <property type="entry name" value="OUTER MEMBRANE LIPOPROTEIN SLYB"/>
    <property type="match status" value="1"/>
</dbReference>
<protein>
    <submittedName>
        <fullName evidence="8">Glycine zipper 2TM domain-containing protein</fullName>
    </submittedName>
</protein>
<keyword evidence="5" id="KW-0449">Lipoprotein</keyword>
<dbReference type="PANTHER" id="PTHR35603">
    <property type="match status" value="1"/>
</dbReference>
<dbReference type="Proteomes" id="UP000501130">
    <property type="component" value="Chromosome"/>
</dbReference>
<reference evidence="8 9" key="1">
    <citation type="submission" date="2020-05" db="EMBL/GenBank/DDBJ databases">
        <title>Compete genome of Limnobacter sp. SAORIC-580.</title>
        <authorList>
            <person name="Song J."/>
            <person name="Cho J.-C."/>
        </authorList>
    </citation>
    <scope>NUCLEOTIDE SEQUENCE [LARGE SCALE GENOMIC DNA]</scope>
    <source>
        <strain evidence="8 9">SAORIC-580</strain>
    </source>
</reference>
<dbReference type="Pfam" id="PF05433">
    <property type="entry name" value="Rick_17kDa_Anti"/>
    <property type="match status" value="1"/>
</dbReference>
<evidence type="ECO:0000256" key="2">
    <source>
        <dbReference type="ARBA" id="ARBA00022729"/>
    </source>
</evidence>
<organism evidence="8 9">
    <name type="scientific">Limnobacter profundi</name>
    <dbReference type="NCBI Taxonomy" id="2732163"/>
    <lineage>
        <taxon>Bacteria</taxon>
        <taxon>Pseudomonadati</taxon>
        <taxon>Pseudomonadota</taxon>
        <taxon>Betaproteobacteria</taxon>
        <taxon>Burkholderiales</taxon>
        <taxon>Burkholderiaceae</taxon>
        <taxon>Limnobacter</taxon>
    </lineage>
</organism>
<evidence type="ECO:0000313" key="9">
    <source>
        <dbReference type="Proteomes" id="UP000501130"/>
    </source>
</evidence>
<dbReference type="InterPro" id="IPR008816">
    <property type="entry name" value="Gly_zipper_2TM_dom"/>
</dbReference>
<keyword evidence="9" id="KW-1185">Reference proteome</keyword>
<dbReference type="RefSeq" id="WP_008250515.1">
    <property type="nucleotide sequence ID" value="NZ_CP053084.1"/>
</dbReference>
<sequence>MAKSIQFSLRSTGAVALIALSALAGCATQSSSGQVYREGETRRAQIIEQGTVESVRTVTIQGDTNGVGTAAGGIIGGIAGSNVGGGSGRAVGAIVGAVAGGIAGQAVERNASTRQGLEITVRMDNGTLRAYVQDAAGEDFRPGDRVRIVSGGGTSRVTR</sequence>
<evidence type="ECO:0000313" key="8">
    <source>
        <dbReference type="EMBL" id="QJR30486.1"/>
    </source>
</evidence>
<evidence type="ECO:0000256" key="1">
    <source>
        <dbReference type="ARBA" id="ARBA00004459"/>
    </source>
</evidence>
<dbReference type="EMBL" id="CP053084">
    <property type="protein sequence ID" value="QJR30486.1"/>
    <property type="molecule type" value="Genomic_DNA"/>
</dbReference>
<keyword evidence="3" id="KW-0472">Membrane</keyword>
<evidence type="ECO:0000259" key="7">
    <source>
        <dbReference type="Pfam" id="PF05433"/>
    </source>
</evidence>
<evidence type="ECO:0000256" key="3">
    <source>
        <dbReference type="ARBA" id="ARBA00023136"/>
    </source>
</evidence>
<evidence type="ECO:0000256" key="6">
    <source>
        <dbReference type="SAM" id="SignalP"/>
    </source>
</evidence>
<name>A0ABX6N905_9BURK</name>
<dbReference type="PROSITE" id="PS51257">
    <property type="entry name" value="PROKAR_LIPOPROTEIN"/>
    <property type="match status" value="1"/>
</dbReference>
<evidence type="ECO:0000256" key="4">
    <source>
        <dbReference type="ARBA" id="ARBA00023139"/>
    </source>
</evidence>
<feature type="domain" description="Glycine zipper 2TM" evidence="7">
    <location>
        <begin position="68"/>
        <end position="108"/>
    </location>
</feature>
<evidence type="ECO:0000256" key="5">
    <source>
        <dbReference type="ARBA" id="ARBA00023288"/>
    </source>
</evidence>
<comment type="subcellular location">
    <subcellularLocation>
        <location evidence="1">Cell outer membrane</location>
        <topology evidence="1">Lipid-anchor</topology>
    </subcellularLocation>
</comment>
<feature type="chain" id="PRO_5047073621" evidence="6">
    <location>
        <begin position="25"/>
        <end position="159"/>
    </location>
</feature>
<keyword evidence="2 6" id="KW-0732">Signal</keyword>
<accession>A0ABX6N905</accession>